<dbReference type="GO" id="GO:0000160">
    <property type="term" value="P:phosphorelay signal transduction system"/>
    <property type="evidence" value="ECO:0007669"/>
    <property type="project" value="InterPro"/>
</dbReference>
<accession>A0A432ZBV8</accession>
<dbReference type="InterPro" id="IPR052020">
    <property type="entry name" value="Cyclic_di-GMP/3'3'-cGAMP_PDE"/>
</dbReference>
<keyword evidence="1" id="KW-0597">Phosphoprotein</keyword>
<evidence type="ECO:0000313" key="4">
    <source>
        <dbReference type="EMBL" id="RUO75453.1"/>
    </source>
</evidence>
<dbReference type="AlphaFoldDB" id="A0A432ZBV8"/>
<gene>
    <name evidence="4" type="ORF">CWI81_10810</name>
</gene>
<dbReference type="SUPFAM" id="SSF109604">
    <property type="entry name" value="HD-domain/PDEase-like"/>
    <property type="match status" value="1"/>
</dbReference>
<dbReference type="RefSeq" id="WP_126785300.1">
    <property type="nucleotide sequence ID" value="NZ_PIQF01000003.1"/>
</dbReference>
<evidence type="ECO:0000259" key="2">
    <source>
        <dbReference type="PROSITE" id="PS50110"/>
    </source>
</evidence>
<comment type="caution">
    <text evidence="4">The sequence shown here is derived from an EMBL/GenBank/DDBJ whole genome shotgun (WGS) entry which is preliminary data.</text>
</comment>
<dbReference type="CDD" id="cd00077">
    <property type="entry name" value="HDc"/>
    <property type="match status" value="1"/>
</dbReference>
<dbReference type="SUPFAM" id="SSF52172">
    <property type="entry name" value="CheY-like"/>
    <property type="match status" value="1"/>
</dbReference>
<dbReference type="InterPro" id="IPR021800">
    <property type="entry name" value="DUF3369"/>
</dbReference>
<dbReference type="PROSITE" id="PS51832">
    <property type="entry name" value="HD_GYP"/>
    <property type="match status" value="1"/>
</dbReference>
<dbReference type="InterPro" id="IPR037522">
    <property type="entry name" value="HD_GYP_dom"/>
</dbReference>
<dbReference type="PROSITE" id="PS50110">
    <property type="entry name" value="RESPONSE_REGULATORY"/>
    <property type="match status" value="1"/>
</dbReference>
<name>A0A432ZBV8_9GAMM</name>
<reference evidence="4 5" key="1">
    <citation type="journal article" date="2011" name="Front. Microbiol.">
        <title>Genomic signatures of strain selection and enhancement in Bacillus atrophaeus var. globigii, a historical biowarfare simulant.</title>
        <authorList>
            <person name="Gibbons H.S."/>
            <person name="Broomall S.M."/>
            <person name="McNew L.A."/>
            <person name="Daligault H."/>
            <person name="Chapman C."/>
            <person name="Bruce D."/>
            <person name="Karavis M."/>
            <person name="Krepps M."/>
            <person name="McGregor P.A."/>
            <person name="Hong C."/>
            <person name="Park K.H."/>
            <person name="Akmal A."/>
            <person name="Feldman A."/>
            <person name="Lin J.S."/>
            <person name="Chang W.E."/>
            <person name="Higgs B.W."/>
            <person name="Demirev P."/>
            <person name="Lindquist J."/>
            <person name="Liem A."/>
            <person name="Fochler E."/>
            <person name="Read T.D."/>
            <person name="Tapia R."/>
            <person name="Johnson S."/>
            <person name="Bishop-Lilly K.A."/>
            <person name="Detter C."/>
            <person name="Han C."/>
            <person name="Sozhamannan S."/>
            <person name="Rosenzweig C.N."/>
            <person name="Skowronski E.W."/>
        </authorList>
    </citation>
    <scope>NUCLEOTIDE SEQUENCE [LARGE SCALE GENOMIC DNA]</scope>
    <source>
        <strain evidence="4 5">CL-SP19</strain>
    </source>
</reference>
<dbReference type="PANTHER" id="PTHR45228">
    <property type="entry name" value="CYCLIC DI-GMP PHOSPHODIESTERASE TM_0186-RELATED"/>
    <property type="match status" value="1"/>
</dbReference>
<feature type="domain" description="HD-GYP" evidence="3">
    <location>
        <begin position="320"/>
        <end position="518"/>
    </location>
</feature>
<dbReference type="InterPro" id="IPR001789">
    <property type="entry name" value="Sig_transdc_resp-reg_receiver"/>
</dbReference>
<protein>
    <submittedName>
        <fullName evidence="4">Response regulator</fullName>
    </submittedName>
</protein>
<keyword evidence="5" id="KW-1185">Reference proteome</keyword>
<dbReference type="PANTHER" id="PTHR45228:SF9">
    <property type="entry name" value="3'3'-CGAMP-SPECIFIC PHOSPHODIESTERASE 2"/>
    <property type="match status" value="1"/>
</dbReference>
<evidence type="ECO:0000313" key="5">
    <source>
        <dbReference type="Proteomes" id="UP000287908"/>
    </source>
</evidence>
<dbReference type="Gene3D" id="1.10.3210.10">
    <property type="entry name" value="Hypothetical protein af1432"/>
    <property type="match status" value="1"/>
</dbReference>
<proteinExistence type="predicted"/>
<feature type="domain" description="Response regulatory" evidence="2">
    <location>
        <begin position="24"/>
        <end position="148"/>
    </location>
</feature>
<dbReference type="Proteomes" id="UP000287908">
    <property type="component" value="Unassembled WGS sequence"/>
</dbReference>
<dbReference type="Gene3D" id="3.40.50.2300">
    <property type="match status" value="1"/>
</dbReference>
<dbReference type="Pfam" id="PF11849">
    <property type="entry name" value="DUF3369"/>
    <property type="match status" value="1"/>
</dbReference>
<dbReference type="OrthoDB" id="9787688at2"/>
<sequence length="520" mass="58836">MNDDFLFSEDEPEVDQPEQAAPFQILIVDDDEEIHTITKMALSDFKLDGHPLSFNSAYSGSEAKKVLRERDDIAMTLLDVVMETDHAGLEVARWIRQDLKNKLIRIVLRTGQPGQAPEEDVIARYDIDDYKEKTELTYRKLVTLMYSCLRAYRDLNAIERNKRGLEKVINASAEVFTAQSMQGLCQGILEQLVALITHSDDALYCRSANDKTEGLTATNEGNSKFEIIGGTGDYEKSAGKPVEENIDWELIQQLQSSANHVEFRIHNNNYYGLYKTQGERQYLLFIKGVRELSELDQNLLGLFVNNSSIAIDNLHSRDSEREAQRELLYSVGEAIEKRSIEHTSHLVKRSAEMAGYLAILTGASVTTAEKLKQAASVYDIGKVSVQMELAQSADALSIHDYEEIMQKVIKGHDYLNQTDTEIAQLAAKIAQDIHERWDGSGFPNQKHGADIDLYARILSITSQYDAIRSERSYREAQPVTAASDYILQHNGRFFDPELAGLMLDNLDAIEKIRQRFPDKQ</sequence>
<feature type="modified residue" description="4-aspartylphosphate" evidence="1">
    <location>
        <position position="79"/>
    </location>
</feature>
<dbReference type="GO" id="GO:0008081">
    <property type="term" value="F:phosphoric diester hydrolase activity"/>
    <property type="evidence" value="ECO:0007669"/>
    <property type="project" value="UniProtKB-ARBA"/>
</dbReference>
<organism evidence="4 5">
    <name type="scientific">Idiomarina seosinensis</name>
    <dbReference type="NCBI Taxonomy" id="281739"/>
    <lineage>
        <taxon>Bacteria</taxon>
        <taxon>Pseudomonadati</taxon>
        <taxon>Pseudomonadota</taxon>
        <taxon>Gammaproteobacteria</taxon>
        <taxon>Alteromonadales</taxon>
        <taxon>Idiomarinaceae</taxon>
        <taxon>Idiomarina</taxon>
    </lineage>
</organism>
<dbReference type="Pfam" id="PF13487">
    <property type="entry name" value="HD_5"/>
    <property type="match status" value="1"/>
</dbReference>
<dbReference type="EMBL" id="PIQF01000003">
    <property type="protein sequence ID" value="RUO75453.1"/>
    <property type="molecule type" value="Genomic_DNA"/>
</dbReference>
<evidence type="ECO:0000259" key="3">
    <source>
        <dbReference type="PROSITE" id="PS51832"/>
    </source>
</evidence>
<dbReference type="InterPro" id="IPR011006">
    <property type="entry name" value="CheY-like_superfamily"/>
</dbReference>
<dbReference type="InterPro" id="IPR003607">
    <property type="entry name" value="HD/PDEase_dom"/>
</dbReference>
<evidence type="ECO:0000256" key="1">
    <source>
        <dbReference type="PROSITE-ProRule" id="PRU00169"/>
    </source>
</evidence>